<evidence type="ECO:0000259" key="1">
    <source>
        <dbReference type="Pfam" id="PF01494"/>
    </source>
</evidence>
<dbReference type="KEGG" id="samy:DB32_006707"/>
<dbReference type="InterPro" id="IPR036188">
    <property type="entry name" value="FAD/NAD-bd_sf"/>
</dbReference>
<proteinExistence type="predicted"/>
<keyword evidence="3" id="KW-1185">Reference proteome</keyword>
<evidence type="ECO:0000313" key="3">
    <source>
        <dbReference type="Proteomes" id="UP000034883"/>
    </source>
</evidence>
<dbReference type="EMBL" id="CP011125">
    <property type="protein sequence ID" value="AKF09558.1"/>
    <property type="molecule type" value="Genomic_DNA"/>
</dbReference>
<evidence type="ECO:0000313" key="2">
    <source>
        <dbReference type="EMBL" id="AKF09558.1"/>
    </source>
</evidence>
<gene>
    <name evidence="2" type="ORF">DB32_006707</name>
</gene>
<dbReference type="InterPro" id="IPR050816">
    <property type="entry name" value="Flavin-dep_Halogenase_NPB"/>
</dbReference>
<dbReference type="Proteomes" id="UP000034883">
    <property type="component" value="Chromosome"/>
</dbReference>
<dbReference type="Gene3D" id="3.50.50.60">
    <property type="entry name" value="FAD/NAD(P)-binding domain"/>
    <property type="match status" value="1"/>
</dbReference>
<dbReference type="SUPFAM" id="SSF51905">
    <property type="entry name" value="FAD/NAD(P)-binding domain"/>
    <property type="match status" value="1"/>
</dbReference>
<feature type="domain" description="FAD-binding" evidence="1">
    <location>
        <begin position="6"/>
        <end position="197"/>
    </location>
</feature>
<dbReference type="InterPro" id="IPR002938">
    <property type="entry name" value="FAD-bd"/>
</dbReference>
<dbReference type="STRING" id="927083.DB32_006707"/>
<dbReference type="AlphaFoldDB" id="A0A0F6W7W7"/>
<organism evidence="2 3">
    <name type="scientific">Sandaracinus amylolyticus</name>
    <dbReference type="NCBI Taxonomy" id="927083"/>
    <lineage>
        <taxon>Bacteria</taxon>
        <taxon>Pseudomonadati</taxon>
        <taxon>Myxococcota</taxon>
        <taxon>Polyangia</taxon>
        <taxon>Polyangiales</taxon>
        <taxon>Sandaracinaceae</taxon>
        <taxon>Sandaracinus</taxon>
    </lineage>
</organism>
<name>A0A0F6W7W7_9BACT</name>
<reference evidence="2 3" key="1">
    <citation type="submission" date="2015-03" db="EMBL/GenBank/DDBJ databases">
        <title>Genome assembly of Sandaracinus amylolyticus DSM 53668.</title>
        <authorList>
            <person name="Sharma G."/>
            <person name="Subramanian S."/>
        </authorList>
    </citation>
    <scope>NUCLEOTIDE SEQUENCE [LARGE SCALE GENOMIC DNA]</scope>
    <source>
        <strain evidence="2 3">DSM 53668</strain>
    </source>
</reference>
<sequence>MKERKLDVVILGGGLAGTLLGRQLRMAKPELAMEIFERDVERGFKVGESTVEIAANYLIRRQKLNRYLFMNQLPKNSLRFFFDNQDKNAPLDRMSEIGVYHLPPLPSFQLDRARLEQDLIDMNIAEGTPVHLGATVREVHLDREREHRVVVEHRGGEKETIRARWVLDCTGRASPIARQRGYRMRTPEHHIAAVWARGANVTDMDQWPVEEWRAKARYTPRTLSTNHFCYDGYWIWFIPLSCDLISLGIVIDAEKFDPRWRTKEGFLSCLRAHGAPASMLEKAELVDVGSYAQLSYRSKKVFAGEERWGFSGESAAFTDPFYSPGSDFIAIENDMLSDLVVRELNGEDIRERSALYDEMVQFRFENTLLLYSGLYKTFGSYELFKEKCYFDCASYYNLWVDAYMQDHHLDLRWVRTQLRRKDYVLSAMRNFNRFFQSAADDFKKDGRYWRKNLGHDVLNGVEAFGVFDGLGKGRTRREINDRTEMIFNKTREAMLKILADERVEVPMPEAMPYVQPELPRGPVPLEDFMGDTDLRTMKPVATTT</sequence>
<dbReference type="PANTHER" id="PTHR43747:SF1">
    <property type="entry name" value="SLR1998 PROTEIN"/>
    <property type="match status" value="1"/>
</dbReference>
<dbReference type="RefSeq" id="WP_053236593.1">
    <property type="nucleotide sequence ID" value="NZ_CP011125.1"/>
</dbReference>
<dbReference type="PANTHER" id="PTHR43747">
    <property type="entry name" value="FAD-BINDING PROTEIN"/>
    <property type="match status" value="1"/>
</dbReference>
<accession>A0A0F6W7W7</accession>
<dbReference type="Pfam" id="PF01494">
    <property type="entry name" value="FAD_binding_3"/>
    <property type="match status" value="1"/>
</dbReference>
<dbReference type="GO" id="GO:0071949">
    <property type="term" value="F:FAD binding"/>
    <property type="evidence" value="ECO:0007669"/>
    <property type="project" value="InterPro"/>
</dbReference>
<protein>
    <submittedName>
        <fullName evidence="2">FAD-binding protein</fullName>
    </submittedName>
</protein>